<dbReference type="GO" id="GO:0003677">
    <property type="term" value="F:DNA binding"/>
    <property type="evidence" value="ECO:0007669"/>
    <property type="project" value="UniProtKB-KW"/>
</dbReference>
<dbReference type="Proteomes" id="UP000054837">
    <property type="component" value="Unassembled WGS sequence"/>
</dbReference>
<dbReference type="Pfam" id="PF00126">
    <property type="entry name" value="HTH_1"/>
    <property type="match status" value="1"/>
</dbReference>
<evidence type="ECO:0000313" key="6">
    <source>
        <dbReference type="EMBL" id="KUG57398.1"/>
    </source>
</evidence>
<dbReference type="PANTHER" id="PTHR30346">
    <property type="entry name" value="TRANSCRIPTIONAL DUAL REGULATOR HCAR-RELATED"/>
    <property type="match status" value="1"/>
</dbReference>
<dbReference type="OrthoDB" id="4131546at2"/>
<comment type="similarity">
    <text evidence="1">Belongs to the LysR transcriptional regulatory family.</text>
</comment>
<reference evidence="6 7" key="1">
    <citation type="submission" date="2015-12" db="EMBL/GenBank/DDBJ databases">
        <title>Serinicoccus chungangenesis strain CD08_5 genome sequencing and assembly.</title>
        <authorList>
            <person name="Chander A.M."/>
            <person name="Kaur G."/>
            <person name="Nair G.R."/>
            <person name="Dhawan D.K."/>
            <person name="Kochhar R.K."/>
            <person name="Mayilraj S."/>
            <person name="Bhadada S.K."/>
        </authorList>
    </citation>
    <scope>NUCLEOTIDE SEQUENCE [LARGE SCALE GENOMIC DNA]</scope>
    <source>
        <strain evidence="6 7">CD08_5</strain>
    </source>
</reference>
<dbReference type="InterPro" id="IPR036390">
    <property type="entry name" value="WH_DNA-bd_sf"/>
</dbReference>
<evidence type="ECO:0000256" key="2">
    <source>
        <dbReference type="ARBA" id="ARBA00023015"/>
    </source>
</evidence>
<keyword evidence="3" id="KW-0238">DNA-binding</keyword>
<keyword evidence="2" id="KW-0805">Transcription regulation</keyword>
<keyword evidence="4" id="KW-0804">Transcription</keyword>
<organism evidence="6 7">
    <name type="scientific">Serinicoccus chungangensis</name>
    <dbReference type="NCBI Taxonomy" id="767452"/>
    <lineage>
        <taxon>Bacteria</taxon>
        <taxon>Bacillati</taxon>
        <taxon>Actinomycetota</taxon>
        <taxon>Actinomycetes</taxon>
        <taxon>Micrococcales</taxon>
        <taxon>Ornithinimicrobiaceae</taxon>
        <taxon>Serinicoccus</taxon>
    </lineage>
</organism>
<evidence type="ECO:0000256" key="1">
    <source>
        <dbReference type="ARBA" id="ARBA00009437"/>
    </source>
</evidence>
<dbReference type="AlphaFoldDB" id="A0A0W8IBR8"/>
<sequence length="298" mass="31870">MDVRHLELLRELSVRGTLAAVAEATHRTPSALSQQLRTAERDLGATLVEPVGRGLRLTAEGQLLADAADEVCRAHAQVQARLDAARGEPRGRVSIGTLPSAGEALLPDLVDALAASAIDLALDDFDLAEADFATRTLDADVVIAHSLRGDVPAGAERLTSRVLAREPIDVALPAGHPLTGRDRLTPQDLVGTTWIGVPEGYPFDTILLAAESLTAQPLHRVQRLRDNALIRSLVARGVGLALLPRFTTPTDEQVVLRPLAGVPARRAVVALCRPDRYARLAVRRVVDEMERIGATLTG</sequence>
<evidence type="ECO:0000313" key="7">
    <source>
        <dbReference type="Proteomes" id="UP000054837"/>
    </source>
</evidence>
<evidence type="ECO:0000259" key="5">
    <source>
        <dbReference type="PROSITE" id="PS50931"/>
    </source>
</evidence>
<dbReference type="RefSeq" id="WP_058890233.1">
    <property type="nucleotide sequence ID" value="NZ_LQBL01000005.1"/>
</dbReference>
<dbReference type="InterPro" id="IPR036388">
    <property type="entry name" value="WH-like_DNA-bd_sf"/>
</dbReference>
<dbReference type="EMBL" id="LQBL01000005">
    <property type="protein sequence ID" value="KUG57398.1"/>
    <property type="molecule type" value="Genomic_DNA"/>
</dbReference>
<dbReference type="GO" id="GO:0032993">
    <property type="term" value="C:protein-DNA complex"/>
    <property type="evidence" value="ECO:0007669"/>
    <property type="project" value="TreeGrafter"/>
</dbReference>
<evidence type="ECO:0000256" key="4">
    <source>
        <dbReference type="ARBA" id="ARBA00023163"/>
    </source>
</evidence>
<dbReference type="SUPFAM" id="SSF46785">
    <property type="entry name" value="Winged helix' DNA-binding domain"/>
    <property type="match status" value="1"/>
</dbReference>
<dbReference type="CDD" id="cd05466">
    <property type="entry name" value="PBP2_LTTR_substrate"/>
    <property type="match status" value="1"/>
</dbReference>
<gene>
    <name evidence="6" type="ORF">AVL62_13285</name>
</gene>
<dbReference type="InterPro" id="IPR005119">
    <property type="entry name" value="LysR_subst-bd"/>
</dbReference>
<proteinExistence type="inferred from homology"/>
<protein>
    <submittedName>
        <fullName evidence="6">Transcriptional regulator</fullName>
    </submittedName>
</protein>
<dbReference type="Pfam" id="PF03466">
    <property type="entry name" value="LysR_substrate"/>
    <property type="match status" value="1"/>
</dbReference>
<name>A0A0W8IBR8_9MICO</name>
<dbReference type="Gene3D" id="1.10.10.10">
    <property type="entry name" value="Winged helix-like DNA-binding domain superfamily/Winged helix DNA-binding domain"/>
    <property type="match status" value="1"/>
</dbReference>
<evidence type="ECO:0000256" key="3">
    <source>
        <dbReference type="ARBA" id="ARBA00023125"/>
    </source>
</evidence>
<dbReference type="STRING" id="767452.AVL62_13285"/>
<dbReference type="PROSITE" id="PS50931">
    <property type="entry name" value="HTH_LYSR"/>
    <property type="match status" value="1"/>
</dbReference>
<comment type="caution">
    <text evidence="6">The sequence shown here is derived from an EMBL/GenBank/DDBJ whole genome shotgun (WGS) entry which is preliminary data.</text>
</comment>
<dbReference type="InterPro" id="IPR000847">
    <property type="entry name" value="LysR_HTH_N"/>
</dbReference>
<accession>A0A0W8IBR8</accession>
<dbReference type="Gene3D" id="3.40.190.10">
    <property type="entry name" value="Periplasmic binding protein-like II"/>
    <property type="match status" value="2"/>
</dbReference>
<feature type="domain" description="HTH lysR-type" evidence="5">
    <location>
        <begin position="1"/>
        <end position="58"/>
    </location>
</feature>
<dbReference type="PANTHER" id="PTHR30346:SF29">
    <property type="entry name" value="LYSR SUBSTRATE-BINDING"/>
    <property type="match status" value="1"/>
</dbReference>
<keyword evidence="7" id="KW-1185">Reference proteome</keyword>
<dbReference type="SUPFAM" id="SSF53850">
    <property type="entry name" value="Periplasmic binding protein-like II"/>
    <property type="match status" value="1"/>
</dbReference>
<dbReference type="GO" id="GO:0003700">
    <property type="term" value="F:DNA-binding transcription factor activity"/>
    <property type="evidence" value="ECO:0007669"/>
    <property type="project" value="InterPro"/>
</dbReference>